<evidence type="ECO:0008006" key="3">
    <source>
        <dbReference type="Google" id="ProtNLM"/>
    </source>
</evidence>
<sequence length="116" mass="12771">MDAGTFFSLVFSLITHEFFFLRLSVLPVFIFSISPCSSLCILCETPSLHGTVKACRPGEVQQTRLLARAWRLASGQQPDSRTLYDSLGVADRSDCHISSLTLVTDFTPELTLDQAG</sequence>
<accession>A0AAV4JUZ0</accession>
<comment type="caution">
    <text evidence="1">The sequence shown here is derived from an EMBL/GenBank/DDBJ whole genome shotgun (WGS) entry which is preliminary data.</text>
</comment>
<dbReference type="Proteomes" id="UP000762676">
    <property type="component" value="Unassembled WGS sequence"/>
</dbReference>
<name>A0AAV4JUZ0_9GAST</name>
<dbReference type="AlphaFoldDB" id="A0AAV4JUZ0"/>
<organism evidence="1 2">
    <name type="scientific">Elysia marginata</name>
    <dbReference type="NCBI Taxonomy" id="1093978"/>
    <lineage>
        <taxon>Eukaryota</taxon>
        <taxon>Metazoa</taxon>
        <taxon>Spiralia</taxon>
        <taxon>Lophotrochozoa</taxon>
        <taxon>Mollusca</taxon>
        <taxon>Gastropoda</taxon>
        <taxon>Heterobranchia</taxon>
        <taxon>Euthyneura</taxon>
        <taxon>Panpulmonata</taxon>
        <taxon>Sacoglossa</taxon>
        <taxon>Placobranchoidea</taxon>
        <taxon>Plakobranchidae</taxon>
        <taxon>Elysia</taxon>
    </lineage>
</organism>
<keyword evidence="2" id="KW-1185">Reference proteome</keyword>
<reference evidence="1 2" key="1">
    <citation type="journal article" date="2021" name="Elife">
        <title>Chloroplast acquisition without the gene transfer in kleptoplastic sea slugs, Plakobranchus ocellatus.</title>
        <authorList>
            <person name="Maeda T."/>
            <person name="Takahashi S."/>
            <person name="Yoshida T."/>
            <person name="Shimamura S."/>
            <person name="Takaki Y."/>
            <person name="Nagai Y."/>
            <person name="Toyoda A."/>
            <person name="Suzuki Y."/>
            <person name="Arimoto A."/>
            <person name="Ishii H."/>
            <person name="Satoh N."/>
            <person name="Nishiyama T."/>
            <person name="Hasebe M."/>
            <person name="Maruyama T."/>
            <person name="Minagawa J."/>
            <person name="Obokata J."/>
            <person name="Shigenobu S."/>
        </authorList>
    </citation>
    <scope>NUCLEOTIDE SEQUENCE [LARGE SCALE GENOMIC DNA]</scope>
</reference>
<proteinExistence type="predicted"/>
<dbReference type="EMBL" id="BMAT01014024">
    <property type="protein sequence ID" value="GFS25181.1"/>
    <property type="molecule type" value="Genomic_DNA"/>
</dbReference>
<evidence type="ECO:0000313" key="1">
    <source>
        <dbReference type="EMBL" id="GFS25181.1"/>
    </source>
</evidence>
<gene>
    <name evidence="1" type="ORF">ElyMa_007020700</name>
</gene>
<evidence type="ECO:0000313" key="2">
    <source>
        <dbReference type="Proteomes" id="UP000762676"/>
    </source>
</evidence>
<protein>
    <recommendedName>
        <fullName evidence="3">J domain-containing protein</fullName>
    </recommendedName>
</protein>